<reference evidence="2" key="1">
    <citation type="journal article" date="2019" name="Int. J. Syst. Evol. Microbiol.">
        <title>The Global Catalogue of Microorganisms (GCM) 10K type strain sequencing project: providing services to taxonomists for standard genome sequencing and annotation.</title>
        <authorList>
            <consortium name="The Broad Institute Genomics Platform"/>
            <consortium name="The Broad Institute Genome Sequencing Center for Infectious Disease"/>
            <person name="Wu L."/>
            <person name="Ma J."/>
        </authorList>
    </citation>
    <scope>NUCLEOTIDE SEQUENCE [LARGE SCALE GENOMIC DNA]</scope>
    <source>
        <strain evidence="2">JCM 18081</strain>
    </source>
</reference>
<evidence type="ECO:0000313" key="1">
    <source>
        <dbReference type="EMBL" id="GAA4791580.1"/>
    </source>
</evidence>
<proteinExistence type="predicted"/>
<evidence type="ECO:0000313" key="2">
    <source>
        <dbReference type="Proteomes" id="UP001501265"/>
    </source>
</evidence>
<dbReference type="EMBL" id="BAABIG010000017">
    <property type="protein sequence ID" value="GAA4791580.1"/>
    <property type="molecule type" value="Genomic_DNA"/>
</dbReference>
<gene>
    <name evidence="1" type="ORF">GCM10023220_16360</name>
</gene>
<name>A0ABP9B7F9_9ACTN</name>
<dbReference type="Proteomes" id="UP001501265">
    <property type="component" value="Unassembled WGS sequence"/>
</dbReference>
<organism evidence="1 2">
    <name type="scientific">Streptomyces ziwulingensis</name>
    <dbReference type="NCBI Taxonomy" id="1045501"/>
    <lineage>
        <taxon>Bacteria</taxon>
        <taxon>Bacillati</taxon>
        <taxon>Actinomycetota</taxon>
        <taxon>Actinomycetes</taxon>
        <taxon>Kitasatosporales</taxon>
        <taxon>Streptomycetaceae</taxon>
        <taxon>Streptomyces</taxon>
    </lineage>
</organism>
<keyword evidence="2" id="KW-1185">Reference proteome</keyword>
<accession>A0ABP9B7F9</accession>
<comment type="caution">
    <text evidence="1">The sequence shown here is derived from an EMBL/GenBank/DDBJ whole genome shotgun (WGS) entry which is preliminary data.</text>
</comment>
<protein>
    <submittedName>
        <fullName evidence="1">Uncharacterized protein</fullName>
    </submittedName>
</protein>
<sequence length="51" mass="5912">MRVGITESLTQGEYGTLGSLIFREDDRGVWVEAQVQRRGIATLWTCRRGRW</sequence>